<keyword evidence="2" id="KW-1185">Reference proteome</keyword>
<organism evidence="1 2">
    <name type="scientific">Brachionus plicatilis</name>
    <name type="common">Marine rotifer</name>
    <name type="synonym">Brachionus muelleri</name>
    <dbReference type="NCBI Taxonomy" id="10195"/>
    <lineage>
        <taxon>Eukaryota</taxon>
        <taxon>Metazoa</taxon>
        <taxon>Spiralia</taxon>
        <taxon>Gnathifera</taxon>
        <taxon>Rotifera</taxon>
        <taxon>Eurotatoria</taxon>
        <taxon>Monogononta</taxon>
        <taxon>Pseudotrocha</taxon>
        <taxon>Ploima</taxon>
        <taxon>Brachionidae</taxon>
        <taxon>Brachionus</taxon>
    </lineage>
</organism>
<evidence type="ECO:0000313" key="1">
    <source>
        <dbReference type="EMBL" id="RNA00919.1"/>
    </source>
</evidence>
<accession>A0A3M7PPT0</accession>
<dbReference type="AlphaFoldDB" id="A0A3M7PPT0"/>
<dbReference type="EMBL" id="REGN01009551">
    <property type="protein sequence ID" value="RNA00919.1"/>
    <property type="molecule type" value="Genomic_DNA"/>
</dbReference>
<sequence length="75" mass="8691">MPLQHIWLLSIKQLKGRSTPFDTPVGRKVLCFGLEEKISGCVRIGQFSLLYQWVRSHRNQLTVGIEQKKALRNEI</sequence>
<name>A0A3M7PPT0_BRAPC</name>
<protein>
    <submittedName>
        <fullName evidence="1">Uncharacterized protein</fullName>
    </submittedName>
</protein>
<gene>
    <name evidence="1" type="ORF">BpHYR1_038176</name>
</gene>
<reference evidence="1 2" key="1">
    <citation type="journal article" date="2018" name="Sci. Rep.">
        <title>Genomic signatures of local adaptation to the degree of environmental predictability in rotifers.</title>
        <authorList>
            <person name="Franch-Gras L."/>
            <person name="Hahn C."/>
            <person name="Garcia-Roger E.M."/>
            <person name="Carmona M.J."/>
            <person name="Serra M."/>
            <person name="Gomez A."/>
        </authorList>
    </citation>
    <scope>NUCLEOTIDE SEQUENCE [LARGE SCALE GENOMIC DNA]</scope>
    <source>
        <strain evidence="1">HYR1</strain>
    </source>
</reference>
<proteinExistence type="predicted"/>
<dbReference type="Proteomes" id="UP000276133">
    <property type="component" value="Unassembled WGS sequence"/>
</dbReference>
<comment type="caution">
    <text evidence="1">The sequence shown here is derived from an EMBL/GenBank/DDBJ whole genome shotgun (WGS) entry which is preliminary data.</text>
</comment>
<evidence type="ECO:0000313" key="2">
    <source>
        <dbReference type="Proteomes" id="UP000276133"/>
    </source>
</evidence>